<evidence type="ECO:0008006" key="5">
    <source>
        <dbReference type="Google" id="ProtNLM"/>
    </source>
</evidence>
<reference evidence="3" key="2">
    <citation type="submission" date="2020-09" db="EMBL/GenBank/DDBJ databases">
        <authorList>
            <person name="Sun Q."/>
            <person name="Zhou Y."/>
        </authorList>
    </citation>
    <scope>NUCLEOTIDE SEQUENCE</scope>
    <source>
        <strain evidence="3">CGMCC 1.16067</strain>
    </source>
</reference>
<proteinExistence type="predicted"/>
<dbReference type="Pfam" id="PF00436">
    <property type="entry name" value="SSB"/>
    <property type="match status" value="1"/>
</dbReference>
<protein>
    <recommendedName>
        <fullName evidence="5">Single-stranded DNA-binding protein</fullName>
    </recommendedName>
</protein>
<name>A0A917BE21_9ACTN</name>
<keyword evidence="4" id="KW-1185">Reference proteome</keyword>
<organism evidence="3 4">
    <name type="scientific">Marmoricola endophyticus</name>
    <dbReference type="NCBI Taxonomy" id="2040280"/>
    <lineage>
        <taxon>Bacteria</taxon>
        <taxon>Bacillati</taxon>
        <taxon>Actinomycetota</taxon>
        <taxon>Actinomycetes</taxon>
        <taxon>Propionibacteriales</taxon>
        <taxon>Nocardioidaceae</taxon>
        <taxon>Marmoricola</taxon>
    </lineage>
</organism>
<evidence type="ECO:0000313" key="4">
    <source>
        <dbReference type="Proteomes" id="UP000649179"/>
    </source>
</evidence>
<evidence type="ECO:0000313" key="3">
    <source>
        <dbReference type="EMBL" id="GGF35391.1"/>
    </source>
</evidence>
<dbReference type="PROSITE" id="PS50935">
    <property type="entry name" value="SSB"/>
    <property type="match status" value="1"/>
</dbReference>
<dbReference type="InterPro" id="IPR000424">
    <property type="entry name" value="Primosome_PriB/ssb"/>
</dbReference>
<dbReference type="Proteomes" id="UP000649179">
    <property type="component" value="Unassembled WGS sequence"/>
</dbReference>
<reference evidence="3" key="1">
    <citation type="journal article" date="2014" name="Int. J. Syst. Evol. Microbiol.">
        <title>Complete genome sequence of Corynebacterium casei LMG S-19264T (=DSM 44701T), isolated from a smear-ripened cheese.</title>
        <authorList>
            <consortium name="US DOE Joint Genome Institute (JGI-PGF)"/>
            <person name="Walter F."/>
            <person name="Albersmeier A."/>
            <person name="Kalinowski J."/>
            <person name="Ruckert C."/>
        </authorList>
    </citation>
    <scope>NUCLEOTIDE SEQUENCE</scope>
    <source>
        <strain evidence="3">CGMCC 1.16067</strain>
    </source>
</reference>
<sequence length="123" mass="13532">MGATSSGTEDESGFRNEVVLRGRVSAAPQERTLPSGARVVVVRLVIGREQTVMTRGSRQRSDWVECAAWSGGMRRKMLRWDEGDVVEVSGSLRRRHYRSAAGSSSIVEVEALDGRRITRASPT</sequence>
<keyword evidence="1 2" id="KW-0238">DNA-binding</keyword>
<dbReference type="InterPro" id="IPR012340">
    <property type="entry name" value="NA-bd_OB-fold"/>
</dbReference>
<gene>
    <name evidence="3" type="ORF">GCM10011519_06030</name>
</gene>
<dbReference type="EMBL" id="BMKQ01000001">
    <property type="protein sequence ID" value="GGF35391.1"/>
    <property type="molecule type" value="Genomic_DNA"/>
</dbReference>
<dbReference type="Gene3D" id="2.40.50.140">
    <property type="entry name" value="Nucleic acid-binding proteins"/>
    <property type="match status" value="1"/>
</dbReference>
<dbReference type="SUPFAM" id="SSF50249">
    <property type="entry name" value="Nucleic acid-binding proteins"/>
    <property type="match status" value="1"/>
</dbReference>
<dbReference type="AlphaFoldDB" id="A0A917BE21"/>
<evidence type="ECO:0000256" key="1">
    <source>
        <dbReference type="ARBA" id="ARBA00023125"/>
    </source>
</evidence>
<comment type="caution">
    <text evidence="3">The sequence shown here is derived from an EMBL/GenBank/DDBJ whole genome shotgun (WGS) entry which is preliminary data.</text>
</comment>
<accession>A0A917BE21</accession>
<evidence type="ECO:0000256" key="2">
    <source>
        <dbReference type="PROSITE-ProRule" id="PRU00252"/>
    </source>
</evidence>
<dbReference type="RefSeq" id="WP_229660550.1">
    <property type="nucleotide sequence ID" value="NZ_BMKQ01000001.1"/>
</dbReference>
<dbReference type="GO" id="GO:0003697">
    <property type="term" value="F:single-stranded DNA binding"/>
    <property type="evidence" value="ECO:0007669"/>
    <property type="project" value="InterPro"/>
</dbReference>